<dbReference type="GeneID" id="108621101"/>
<evidence type="ECO:0000256" key="4">
    <source>
        <dbReference type="SAM" id="SignalP"/>
    </source>
</evidence>
<evidence type="ECO:0000256" key="2">
    <source>
        <dbReference type="ARBA" id="ARBA00023180"/>
    </source>
</evidence>
<dbReference type="PANTHER" id="PTHR13234:SF73">
    <property type="entry name" value="GILT-LIKE PROTEIN 2-RELATED"/>
    <property type="match status" value="1"/>
</dbReference>
<dbReference type="InterPro" id="IPR004911">
    <property type="entry name" value="Interferon-induced_GILT"/>
</dbReference>
<organism evidence="5 6">
    <name type="scientific">Drosophila arizonae</name>
    <name type="common">Fruit fly</name>
    <dbReference type="NCBI Taxonomy" id="7263"/>
    <lineage>
        <taxon>Eukaryota</taxon>
        <taxon>Metazoa</taxon>
        <taxon>Ecdysozoa</taxon>
        <taxon>Arthropoda</taxon>
        <taxon>Hexapoda</taxon>
        <taxon>Insecta</taxon>
        <taxon>Pterygota</taxon>
        <taxon>Neoptera</taxon>
        <taxon>Endopterygota</taxon>
        <taxon>Diptera</taxon>
        <taxon>Brachycera</taxon>
        <taxon>Muscomorpha</taxon>
        <taxon>Ephydroidea</taxon>
        <taxon>Drosophilidae</taxon>
        <taxon>Drosophila</taxon>
    </lineage>
</organism>
<accession>A0ABM1Q2Q0</accession>
<keyword evidence="2" id="KW-0325">Glycoprotein</keyword>
<protein>
    <submittedName>
        <fullName evidence="6">Gamma-interferon-inducible-lysosomal thiol reductase</fullName>
    </submittedName>
</protein>
<keyword evidence="4" id="KW-0732">Signal</keyword>
<name>A0ABM1Q2Q0_DROAR</name>
<evidence type="ECO:0000256" key="3">
    <source>
        <dbReference type="SAM" id="MobiDB-lite"/>
    </source>
</evidence>
<comment type="similarity">
    <text evidence="1">Belongs to the GILT family.</text>
</comment>
<dbReference type="Proteomes" id="UP000694904">
    <property type="component" value="Chromosome 2"/>
</dbReference>
<reference evidence="6" key="3">
    <citation type="submission" date="2025-08" db="UniProtKB">
        <authorList>
            <consortium name="RefSeq"/>
        </authorList>
    </citation>
    <scope>IDENTIFICATION</scope>
    <source>
        <tissue evidence="6">Whole organism</tissue>
    </source>
</reference>
<keyword evidence="5" id="KW-1185">Reference proteome</keyword>
<evidence type="ECO:0000313" key="6">
    <source>
        <dbReference type="RefSeq" id="XP_017873736.1"/>
    </source>
</evidence>
<feature type="signal peptide" evidence="4">
    <location>
        <begin position="1"/>
        <end position="30"/>
    </location>
</feature>
<evidence type="ECO:0000313" key="5">
    <source>
        <dbReference type="Proteomes" id="UP000694904"/>
    </source>
</evidence>
<proteinExistence type="inferred from homology"/>
<reference evidence="5" key="2">
    <citation type="journal article" date="2016" name="G3 (Bethesda)">
        <title>Genome Evolution in Three Species of Cactophilic Drosophila.</title>
        <authorList>
            <person name="Sanchez-Flores A."/>
            <person name="Penazola F."/>
            <person name="Carpinteyro-Ponce J."/>
            <person name="Nazario-Yepiz N."/>
            <person name="Abreu-Goodger C."/>
            <person name="Machado C.A."/>
            <person name="Markow T.A."/>
        </authorList>
    </citation>
    <scope>NUCLEOTIDE SEQUENCE [LARGE SCALE GENOMIC DNA]</scope>
</reference>
<sequence length="240" mass="27682">MAMAMEMTMMYQMKWLVALLMTLFTSTAAGQTQLPDEATSALPSTPSPTTPQPSLPKLPVAVHYETLCPDSVYFIRRRLYDALLDNDWWNRTDLKLYPFGKAAFYNNTELGQLQVFCQHGDEECELNALHACILENLELRQAFDLIYCMLRSYFNNIEVCAAHLKLDVSLAQECKRTRKTADILLPYGKETLSLQISFVPSIVFDGNFQAYEQNSIRYNFERHFCHQYQQKFNIKLPTCG</sequence>
<gene>
    <name evidence="6" type="primary">LOC108621101</name>
</gene>
<reference evidence="5" key="1">
    <citation type="journal article" date="1997" name="Nucleic Acids Res.">
        <title>tRNAscan-SE: a program for improved detection of transfer RNA genes in genomic sequence.</title>
        <authorList>
            <person name="Lowe T.M."/>
            <person name="Eddy S.R."/>
        </authorList>
    </citation>
    <scope>NUCLEOTIDE SEQUENCE [LARGE SCALE GENOMIC DNA]</scope>
</reference>
<dbReference type="RefSeq" id="XP_017873736.1">
    <property type="nucleotide sequence ID" value="XM_018018247.1"/>
</dbReference>
<dbReference type="PANTHER" id="PTHR13234">
    <property type="entry name" value="GAMMA-INTERFERON INDUCIBLE LYSOSOMAL THIOL REDUCTASE GILT"/>
    <property type="match status" value="1"/>
</dbReference>
<feature type="compositionally biased region" description="Pro residues" evidence="3">
    <location>
        <begin position="45"/>
        <end position="55"/>
    </location>
</feature>
<dbReference type="Pfam" id="PF03227">
    <property type="entry name" value="GILT"/>
    <property type="match status" value="1"/>
</dbReference>
<feature type="region of interest" description="Disordered" evidence="3">
    <location>
        <begin position="35"/>
        <end position="55"/>
    </location>
</feature>
<feature type="chain" id="PRO_5047398271" evidence="4">
    <location>
        <begin position="31"/>
        <end position="240"/>
    </location>
</feature>
<evidence type="ECO:0000256" key="1">
    <source>
        <dbReference type="ARBA" id="ARBA00005679"/>
    </source>
</evidence>